<feature type="region of interest" description="Disordered" evidence="18">
    <location>
        <begin position="534"/>
        <end position="560"/>
    </location>
</feature>
<dbReference type="GO" id="GO:0003743">
    <property type="term" value="F:translation initiation factor activity"/>
    <property type="evidence" value="ECO:0007669"/>
    <property type="project" value="UniProtKB-KW"/>
</dbReference>
<keyword evidence="11 19" id="KW-1133">Transmembrane helix</keyword>
<evidence type="ECO:0000313" key="21">
    <source>
        <dbReference type="EMBL" id="KRY07983.1"/>
    </source>
</evidence>
<evidence type="ECO:0000256" key="11">
    <source>
        <dbReference type="ARBA" id="ARBA00022989"/>
    </source>
</evidence>
<sequence length="928" mass="106075">MCIVKIIYILLFCGFFTYLYSNELSLKKDFKITGDGFHRQLSNFIYLSSMNRLVNCSVVYRVTVPSGAYLDVDQMPASIRNIFYSYKPFFVEAPAWTSVDQTVLIESSKRMYNAFIFEDVIEFPIHFRYQKPTKGGLIVKVRFYAPDVLLRCLDPKFLDLLNFTGGADDSRLVEAPCNFYYNYTSTLLCLYLHVKESSVSYADIDIPTPDISYKVPVTIGLILCIIYSFCTTVYTLLACCSETTGDFRDVIFRHSTVLLHQNDFEKKILISMAEMSDMQIDVDEYSRINEKAKCTFRLLDLLGASETRSAFINGLQARSAEITDARDYFKPPSQFERDEFAKRKFESAVKEYSTLISILKQSVSDRCQPELSVFNFTVYAAIFADFCYNDQFDLARDFLEKFLPIQECYYESIIEEFSLVLDEQDVQFCLPLRELKSNRIVVRLSRESISEFRELIKSLPLISDIVEARFELDTSDEPARSYETVERYRGYLLGEAPLKMMKTKVYSGIFKDQALPILADDSTRFFDIDGDLEKPKKKKSKSKDSTTTRKQKADPNAPAWGRIPFGQLSDTWKLKRHQMLSEINRKPKANVELRPTAIFYAVENSDEAIDAITTSEDCKLLFLGYSNSSITMRSLNEEPLPTLKRAEELESLNIDSDDIYTEMLEANPTEVEYVLTGHTGEIYSLSYHEEKHMLLSCSQDKSIRLWNLLTRDNLVAYHYDVCEPTDVQFSTFGSYFVSGYFDGAVCLWALDRPSPLRVMLGHYDLVGRVRFHPNCNYVASCSEDRAVRIWDLLNGQCVRLFTGHKASVQALEFSYDGRWLASGGEDGRVLVWDIGSGKMMHDFINHRGIVYSLAFTRDSRVLASGGTDRNIVIKSLVSQNSSTVVNDTNLLSSTAHSREHTFGVEAASAQYLRFSLRNVLFAFGGVGQ</sequence>
<dbReference type="EMBL" id="JYDQ01000379">
    <property type="protein sequence ID" value="KRY07983.1"/>
    <property type="molecule type" value="Genomic_DNA"/>
</dbReference>
<dbReference type="Gene3D" id="1.25.40.500">
    <property type="entry name" value="TFIID subunit TAF5, NTD2 domain"/>
    <property type="match status" value="1"/>
</dbReference>
<dbReference type="PROSITE" id="PS50294">
    <property type="entry name" value="WD_REPEATS_REGION"/>
    <property type="match status" value="3"/>
</dbReference>
<evidence type="ECO:0000256" key="19">
    <source>
        <dbReference type="SAM" id="Phobius"/>
    </source>
</evidence>
<accession>A0A0V0Z694</accession>
<comment type="pathway">
    <text evidence="3">Glycolipid biosynthesis; glycosylphosphatidylinositol-anchor biosynthesis.</text>
</comment>
<evidence type="ECO:0000256" key="15">
    <source>
        <dbReference type="ARBA" id="ARBA00023180"/>
    </source>
</evidence>
<evidence type="ECO:0000256" key="2">
    <source>
        <dbReference type="ARBA" id="ARBA00004389"/>
    </source>
</evidence>
<dbReference type="InterPro" id="IPR007582">
    <property type="entry name" value="TFIID_NTD2"/>
</dbReference>
<keyword evidence="16" id="KW-0539">Nucleus</keyword>
<evidence type="ECO:0000256" key="18">
    <source>
        <dbReference type="SAM" id="MobiDB-lite"/>
    </source>
</evidence>
<name>A0A0V0Z694_9BILA</name>
<evidence type="ECO:0000256" key="3">
    <source>
        <dbReference type="ARBA" id="ARBA00004687"/>
    </source>
</evidence>
<keyword evidence="12" id="KW-0805">Transcription regulation</keyword>
<evidence type="ECO:0000256" key="5">
    <source>
        <dbReference type="ARBA" id="ARBA00010345"/>
    </source>
</evidence>
<dbReference type="InterPro" id="IPR015943">
    <property type="entry name" value="WD40/YVTN_repeat-like_dom_sf"/>
</dbReference>
<evidence type="ECO:0000256" key="9">
    <source>
        <dbReference type="ARBA" id="ARBA00022737"/>
    </source>
</evidence>
<feature type="repeat" description="WD" evidence="17">
    <location>
        <begin position="843"/>
        <end position="884"/>
    </location>
</feature>
<keyword evidence="9" id="KW-0677">Repeat</keyword>
<dbReference type="PROSITE" id="PS50082">
    <property type="entry name" value="WD_REPEATS_2"/>
    <property type="match status" value="4"/>
</dbReference>
<feature type="repeat" description="WD" evidence="17">
    <location>
        <begin position="759"/>
        <end position="800"/>
    </location>
</feature>
<dbReference type="PANTHER" id="PTHR19879:SF1">
    <property type="entry name" value="CANNONBALL-RELATED"/>
    <property type="match status" value="1"/>
</dbReference>
<dbReference type="GO" id="GO:0006367">
    <property type="term" value="P:transcription initiation at RNA polymerase II promoter"/>
    <property type="evidence" value="ECO:0007669"/>
    <property type="project" value="TreeGrafter"/>
</dbReference>
<evidence type="ECO:0000256" key="14">
    <source>
        <dbReference type="ARBA" id="ARBA00023163"/>
    </source>
</evidence>
<dbReference type="PRINTS" id="PR00320">
    <property type="entry name" value="GPROTEINBRPT"/>
</dbReference>
<reference evidence="21 22" key="1">
    <citation type="submission" date="2015-01" db="EMBL/GenBank/DDBJ databases">
        <title>Evolution of Trichinella species and genotypes.</title>
        <authorList>
            <person name="Korhonen P.K."/>
            <person name="Edoardo P."/>
            <person name="Giuseppe L.R."/>
            <person name="Gasser R.B."/>
        </authorList>
    </citation>
    <scope>NUCLEOTIDE SEQUENCE [LARGE SCALE GENOMIC DNA]</scope>
    <source>
        <strain evidence="21">ISS2496</strain>
    </source>
</reference>
<keyword evidence="21" id="KW-0648">Protein biosynthesis</keyword>
<dbReference type="InterPro" id="IPR013233">
    <property type="entry name" value="PIG-X/PBN1"/>
</dbReference>
<feature type="repeat" description="WD" evidence="17">
    <location>
        <begin position="675"/>
        <end position="716"/>
    </location>
</feature>
<evidence type="ECO:0000256" key="17">
    <source>
        <dbReference type="PROSITE-ProRule" id="PRU00221"/>
    </source>
</evidence>
<dbReference type="SUPFAM" id="SSF50978">
    <property type="entry name" value="WD40 repeat-like"/>
    <property type="match status" value="1"/>
</dbReference>
<evidence type="ECO:0000256" key="16">
    <source>
        <dbReference type="ARBA" id="ARBA00023242"/>
    </source>
</evidence>
<feature type="compositionally biased region" description="Basic and acidic residues" evidence="18">
    <location>
        <begin position="542"/>
        <end position="553"/>
    </location>
</feature>
<feature type="transmembrane region" description="Helical" evidence="19">
    <location>
        <begin position="6"/>
        <end position="21"/>
    </location>
</feature>
<dbReference type="STRING" id="990121.A0A0V0Z694"/>
<gene>
    <name evidence="21" type="primary">TAF5</name>
    <name evidence="21" type="ORF">T12_6486</name>
</gene>
<comment type="caution">
    <text evidence="21">The sequence shown here is derived from an EMBL/GenBank/DDBJ whole genome shotgun (WGS) entry which is preliminary data.</text>
</comment>
<evidence type="ECO:0000313" key="22">
    <source>
        <dbReference type="Proteomes" id="UP000054783"/>
    </source>
</evidence>
<evidence type="ECO:0000256" key="12">
    <source>
        <dbReference type="ARBA" id="ARBA00023015"/>
    </source>
</evidence>
<dbReference type="Gene3D" id="2.130.10.10">
    <property type="entry name" value="YVTN repeat-like/Quinoprotein amine dehydrogenase"/>
    <property type="match status" value="2"/>
</dbReference>
<dbReference type="UniPathway" id="UPA00196"/>
<organism evidence="21 22">
    <name type="scientific">Trichinella patagoniensis</name>
    <dbReference type="NCBI Taxonomy" id="990121"/>
    <lineage>
        <taxon>Eukaryota</taxon>
        <taxon>Metazoa</taxon>
        <taxon>Ecdysozoa</taxon>
        <taxon>Nematoda</taxon>
        <taxon>Enoplea</taxon>
        <taxon>Dorylaimia</taxon>
        <taxon>Trichinellida</taxon>
        <taxon>Trichinellidae</taxon>
        <taxon>Trichinella</taxon>
    </lineage>
</organism>
<dbReference type="SUPFAM" id="SSF160897">
    <property type="entry name" value="Taf5 N-terminal domain-like"/>
    <property type="match status" value="1"/>
</dbReference>
<keyword evidence="7 17" id="KW-0853">WD repeat</keyword>
<dbReference type="GO" id="GO:0005789">
    <property type="term" value="C:endoplasmic reticulum membrane"/>
    <property type="evidence" value="ECO:0007669"/>
    <property type="project" value="UniProtKB-SubCell"/>
</dbReference>
<keyword evidence="22" id="KW-1185">Reference proteome</keyword>
<evidence type="ECO:0000256" key="4">
    <source>
        <dbReference type="ARBA" id="ARBA00009435"/>
    </source>
</evidence>
<dbReference type="Pfam" id="PF04494">
    <property type="entry name" value="TFIID_NTD2"/>
    <property type="match status" value="1"/>
</dbReference>
<evidence type="ECO:0000256" key="10">
    <source>
        <dbReference type="ARBA" id="ARBA00022824"/>
    </source>
</evidence>
<dbReference type="Pfam" id="PF00400">
    <property type="entry name" value="WD40"/>
    <property type="match status" value="5"/>
</dbReference>
<evidence type="ECO:0000256" key="8">
    <source>
        <dbReference type="ARBA" id="ARBA00022692"/>
    </source>
</evidence>
<evidence type="ECO:0000256" key="13">
    <source>
        <dbReference type="ARBA" id="ARBA00023136"/>
    </source>
</evidence>
<proteinExistence type="inferred from homology"/>
<dbReference type="GO" id="GO:0005669">
    <property type="term" value="C:transcription factor TFIID complex"/>
    <property type="evidence" value="ECO:0007669"/>
    <property type="project" value="TreeGrafter"/>
</dbReference>
<evidence type="ECO:0000256" key="7">
    <source>
        <dbReference type="ARBA" id="ARBA00022574"/>
    </source>
</evidence>
<feature type="repeat" description="WD" evidence="17">
    <location>
        <begin position="801"/>
        <end position="842"/>
    </location>
</feature>
<dbReference type="CDD" id="cd00200">
    <property type="entry name" value="WD40"/>
    <property type="match status" value="1"/>
</dbReference>
<keyword evidence="10" id="KW-0256">Endoplasmic reticulum</keyword>
<dbReference type="InterPro" id="IPR020472">
    <property type="entry name" value="WD40_PAC1"/>
</dbReference>
<dbReference type="OrthoDB" id="10266330at2759"/>
<dbReference type="PANTHER" id="PTHR19879">
    <property type="entry name" value="TRANSCRIPTION INITIATION FACTOR TFIID"/>
    <property type="match status" value="1"/>
</dbReference>
<comment type="similarity">
    <text evidence="4">Belongs to the WD repeat TAF5 family.</text>
</comment>
<comment type="subcellular location">
    <subcellularLocation>
        <location evidence="2">Endoplasmic reticulum membrane</location>
        <topology evidence="2">Single-pass membrane protein</topology>
    </subcellularLocation>
    <subcellularLocation>
        <location evidence="1">Nucleus</location>
    </subcellularLocation>
</comment>
<keyword evidence="6" id="KW-0337">GPI-anchor biosynthesis</keyword>
<keyword evidence="14" id="KW-0804">Transcription</keyword>
<evidence type="ECO:0000259" key="20">
    <source>
        <dbReference type="Pfam" id="PF04494"/>
    </source>
</evidence>
<dbReference type="PROSITE" id="PS00678">
    <property type="entry name" value="WD_REPEATS_1"/>
    <property type="match status" value="3"/>
</dbReference>
<dbReference type="SMART" id="SM00320">
    <property type="entry name" value="WD40"/>
    <property type="match status" value="5"/>
</dbReference>
<feature type="domain" description="TFIID subunit TAF5 NTD2" evidence="20">
    <location>
        <begin position="346"/>
        <end position="453"/>
    </location>
</feature>
<dbReference type="InterPro" id="IPR019775">
    <property type="entry name" value="WD40_repeat_CS"/>
</dbReference>
<keyword evidence="21" id="KW-0396">Initiation factor</keyword>
<dbReference type="AlphaFoldDB" id="A0A0V0Z694"/>
<dbReference type="GO" id="GO:0016251">
    <property type="term" value="F:RNA polymerase II general transcription initiation factor activity"/>
    <property type="evidence" value="ECO:0007669"/>
    <property type="project" value="TreeGrafter"/>
</dbReference>
<dbReference type="Pfam" id="PF08320">
    <property type="entry name" value="PIG-X"/>
    <property type="match status" value="1"/>
</dbReference>
<dbReference type="InterPro" id="IPR036322">
    <property type="entry name" value="WD40_repeat_dom_sf"/>
</dbReference>
<comment type="similarity">
    <text evidence="5">Belongs to the PIGX family.</text>
</comment>
<dbReference type="InterPro" id="IPR001680">
    <property type="entry name" value="WD40_rpt"/>
</dbReference>
<dbReference type="InterPro" id="IPR037264">
    <property type="entry name" value="TFIID_NTD2_sf"/>
</dbReference>
<dbReference type="Proteomes" id="UP000054783">
    <property type="component" value="Unassembled WGS sequence"/>
</dbReference>
<dbReference type="GO" id="GO:0006506">
    <property type="term" value="P:GPI anchor biosynthetic process"/>
    <property type="evidence" value="ECO:0007669"/>
    <property type="project" value="UniProtKB-UniPathway"/>
</dbReference>
<protein>
    <submittedName>
        <fullName evidence="21">Transcription initiation factor TFIID subunit 5</fullName>
    </submittedName>
</protein>
<evidence type="ECO:0000256" key="1">
    <source>
        <dbReference type="ARBA" id="ARBA00004123"/>
    </source>
</evidence>
<keyword evidence="15" id="KW-0325">Glycoprotein</keyword>
<keyword evidence="8 19" id="KW-0812">Transmembrane</keyword>
<keyword evidence="13 19" id="KW-0472">Membrane</keyword>
<evidence type="ECO:0000256" key="6">
    <source>
        <dbReference type="ARBA" id="ARBA00022502"/>
    </source>
</evidence>